<feature type="compositionally biased region" description="Low complexity" evidence="4">
    <location>
        <begin position="441"/>
        <end position="493"/>
    </location>
</feature>
<dbReference type="SUPFAM" id="SSF53335">
    <property type="entry name" value="S-adenosyl-L-methionine-dependent methyltransferases"/>
    <property type="match status" value="1"/>
</dbReference>
<comment type="similarity">
    <text evidence="1">Belongs to the N(4)/N(6)-methyltransferase family.</text>
</comment>
<dbReference type="KEGG" id="ruv:EC9_18480"/>
<gene>
    <name evidence="6" type="primary">yhdJ</name>
    <name evidence="6" type="ORF">EC9_18480</name>
</gene>
<dbReference type="GO" id="GO:0008170">
    <property type="term" value="F:N-methyltransferase activity"/>
    <property type="evidence" value="ECO:0007669"/>
    <property type="project" value="InterPro"/>
</dbReference>
<dbReference type="EMBL" id="CP036261">
    <property type="protein sequence ID" value="QDS87669.1"/>
    <property type="molecule type" value="Genomic_DNA"/>
</dbReference>
<feature type="compositionally biased region" description="Basic residues" evidence="4">
    <location>
        <begin position="328"/>
        <end position="354"/>
    </location>
</feature>
<evidence type="ECO:0000256" key="3">
    <source>
        <dbReference type="ARBA" id="ARBA00022679"/>
    </source>
</evidence>
<dbReference type="OrthoDB" id="9773571at2"/>
<dbReference type="GO" id="GO:0009007">
    <property type="term" value="F:site-specific DNA-methyltransferase (adenine-specific) activity"/>
    <property type="evidence" value="ECO:0007669"/>
    <property type="project" value="UniProtKB-EC"/>
</dbReference>
<evidence type="ECO:0000256" key="2">
    <source>
        <dbReference type="ARBA" id="ARBA00022603"/>
    </source>
</evidence>
<feature type="compositionally biased region" description="Basic residues" evidence="4">
    <location>
        <begin position="612"/>
        <end position="627"/>
    </location>
</feature>
<dbReference type="GO" id="GO:0003677">
    <property type="term" value="F:DNA binding"/>
    <property type="evidence" value="ECO:0007669"/>
    <property type="project" value="InterPro"/>
</dbReference>
<evidence type="ECO:0000313" key="7">
    <source>
        <dbReference type="Proteomes" id="UP000319557"/>
    </source>
</evidence>
<feature type="compositionally biased region" description="Low complexity" evidence="4">
    <location>
        <begin position="414"/>
        <end position="426"/>
    </location>
</feature>
<accession>A0A517LYJ3</accession>
<dbReference type="InterPro" id="IPR002052">
    <property type="entry name" value="DNA_methylase_N6_adenine_CS"/>
</dbReference>
<feature type="compositionally biased region" description="Polar residues" evidence="4">
    <location>
        <begin position="293"/>
        <end position="302"/>
    </location>
</feature>
<dbReference type="InterPro" id="IPR002941">
    <property type="entry name" value="DNA_methylase_N4/N6"/>
</dbReference>
<dbReference type="AlphaFoldDB" id="A0A517LYJ3"/>
<proteinExistence type="inferred from homology"/>
<dbReference type="InterPro" id="IPR001091">
    <property type="entry name" value="RM_Methyltransferase"/>
</dbReference>
<evidence type="ECO:0000313" key="6">
    <source>
        <dbReference type="EMBL" id="QDS87669.1"/>
    </source>
</evidence>
<evidence type="ECO:0000256" key="4">
    <source>
        <dbReference type="SAM" id="MobiDB-lite"/>
    </source>
</evidence>
<dbReference type="GO" id="GO:0005737">
    <property type="term" value="C:cytoplasm"/>
    <property type="evidence" value="ECO:0007669"/>
    <property type="project" value="TreeGrafter"/>
</dbReference>
<feature type="compositionally biased region" description="Basic residues" evidence="4">
    <location>
        <begin position="403"/>
        <end position="413"/>
    </location>
</feature>
<dbReference type="Pfam" id="PF01555">
    <property type="entry name" value="N6_N4_Mtase"/>
    <property type="match status" value="1"/>
</dbReference>
<dbReference type="PANTHER" id="PTHR13370:SF3">
    <property type="entry name" value="TRNA (GUANINE(10)-N2)-METHYLTRANSFERASE HOMOLOG"/>
    <property type="match status" value="1"/>
</dbReference>
<sequence length="675" mass="72865">MKHQQTNQKRANQGDSVALEINQLHQGDCVEKLAEIEAGTIDLCFADPPFNIGYKYDVYDDRQDDADYLDWCQQWMAGVHRALRPNGTFWLAIGDEYAAELKVRATRELGFVCRSWVIWYYTFGVNCKNGFSRSHTHLFHFVKDPNSFTFNSDDPAIRVPSARQLVYGDGRANPKGRLPDNTWVLRPQDLPEGFQSDGDTWYFPRVAGTFKERQGFHGCQMPEQLLGRIVRACSNPGDTVLDPFAGSGTTLVVAKKLGRQWLGAELSEEYATRIARRLDETQIGDSLSGVENPLTSVPNTANGKRHRGASNSQPQTNGKPKVKSAAASKKKTAVAKKKATQKQAKKVAAKKARTKQAAAEAVKVTKSTGAKSKSKKVAAKATPTKKAATKRATSKKGAVPKSATKKVKTKKVAAKGAPTEPPATTKRSAKKKSPTKKKVAVKNVAVKKTAVVKKSATVKAKAKKAVASTAVTPTEPISKATATKRGAKKSATAKAKKTPAPKSVPTKKAAVKKRATKTATAAVKKSKGAAPQTPPTKKVAVKKVAVKKRTAKKSSAAKVAPKKVAAEAKPVKTSAPKKAAVKKRTVKKSAVAKVTTKKKVAAETTPAETKPTKKRQTKKKGAAKRVPPKAQQSEKRPESETPAESKPLATDPVATESPKPVETPPKVRQPELFLF</sequence>
<dbReference type="EC" id="2.1.1.72" evidence="6"/>
<feature type="compositionally biased region" description="Low complexity" evidence="4">
    <location>
        <begin position="553"/>
        <end position="563"/>
    </location>
</feature>
<reference evidence="6 7" key="1">
    <citation type="submission" date="2019-02" db="EMBL/GenBank/DDBJ databases">
        <title>Deep-cultivation of Planctomycetes and their phenomic and genomic characterization uncovers novel biology.</title>
        <authorList>
            <person name="Wiegand S."/>
            <person name="Jogler M."/>
            <person name="Boedeker C."/>
            <person name="Pinto D."/>
            <person name="Vollmers J."/>
            <person name="Rivas-Marin E."/>
            <person name="Kohn T."/>
            <person name="Peeters S.H."/>
            <person name="Heuer A."/>
            <person name="Rast P."/>
            <person name="Oberbeckmann S."/>
            <person name="Bunk B."/>
            <person name="Jeske O."/>
            <person name="Meyerdierks A."/>
            <person name="Storesund J.E."/>
            <person name="Kallscheuer N."/>
            <person name="Luecker S."/>
            <person name="Lage O.M."/>
            <person name="Pohl T."/>
            <person name="Merkel B.J."/>
            <person name="Hornburger P."/>
            <person name="Mueller R.-W."/>
            <person name="Bruemmer F."/>
            <person name="Labrenz M."/>
            <person name="Spormann A.M."/>
            <person name="Op den Camp H."/>
            <person name="Overmann J."/>
            <person name="Amann R."/>
            <person name="Jetten M.S.M."/>
            <person name="Mascher T."/>
            <person name="Medema M.H."/>
            <person name="Devos D.P."/>
            <person name="Kaster A.-K."/>
            <person name="Ovreas L."/>
            <person name="Rohde M."/>
            <person name="Galperin M.Y."/>
            <person name="Jogler C."/>
        </authorList>
    </citation>
    <scope>NUCLEOTIDE SEQUENCE [LARGE SCALE GENOMIC DNA]</scope>
    <source>
        <strain evidence="6 7">EC9</strain>
    </source>
</reference>
<feature type="region of interest" description="Disordered" evidence="4">
    <location>
        <begin position="286"/>
        <end position="675"/>
    </location>
</feature>
<feature type="compositionally biased region" description="Basic residues" evidence="4">
    <location>
        <begin position="427"/>
        <end position="440"/>
    </location>
</feature>
<dbReference type="REBASE" id="357088">
    <property type="entry name" value="M.PbaEC9ORF18480P"/>
</dbReference>
<keyword evidence="2 6" id="KW-0489">Methyltransferase</keyword>
<dbReference type="PANTHER" id="PTHR13370">
    <property type="entry name" value="RNA METHYLASE-RELATED"/>
    <property type="match status" value="1"/>
</dbReference>
<keyword evidence="3 6" id="KW-0808">Transferase</keyword>
<keyword evidence="7" id="KW-1185">Reference proteome</keyword>
<dbReference type="InterPro" id="IPR029063">
    <property type="entry name" value="SAM-dependent_MTases_sf"/>
</dbReference>
<protein>
    <submittedName>
        <fullName evidence="6">DNA adenine methyltransferase YhdJ</fullName>
        <ecNumber evidence="6">2.1.1.72</ecNumber>
    </submittedName>
</protein>
<name>A0A517LYJ3_9BACT</name>
<feature type="compositionally biased region" description="Basic residues" evidence="4">
    <location>
        <begin position="539"/>
        <end position="552"/>
    </location>
</feature>
<feature type="compositionally biased region" description="Polar residues" evidence="4">
    <location>
        <begin position="309"/>
        <end position="318"/>
    </location>
</feature>
<feature type="compositionally biased region" description="Low complexity" evidence="4">
    <location>
        <begin position="355"/>
        <end position="371"/>
    </location>
</feature>
<dbReference type="GO" id="GO:0032259">
    <property type="term" value="P:methylation"/>
    <property type="evidence" value="ECO:0007669"/>
    <property type="project" value="UniProtKB-KW"/>
</dbReference>
<feature type="domain" description="DNA methylase N-4/N-6" evidence="5">
    <location>
        <begin position="41"/>
        <end position="273"/>
    </location>
</feature>
<organism evidence="6 7">
    <name type="scientific">Rosistilla ulvae</name>
    <dbReference type="NCBI Taxonomy" id="1930277"/>
    <lineage>
        <taxon>Bacteria</taxon>
        <taxon>Pseudomonadati</taxon>
        <taxon>Planctomycetota</taxon>
        <taxon>Planctomycetia</taxon>
        <taxon>Pirellulales</taxon>
        <taxon>Pirellulaceae</taxon>
        <taxon>Rosistilla</taxon>
    </lineage>
</organism>
<dbReference type="PRINTS" id="PR00508">
    <property type="entry name" value="S21N4MTFRASE"/>
</dbReference>
<dbReference type="PROSITE" id="PS00092">
    <property type="entry name" value="N6_MTASE"/>
    <property type="match status" value="1"/>
</dbReference>
<dbReference type="Proteomes" id="UP000319557">
    <property type="component" value="Chromosome"/>
</dbReference>
<dbReference type="Gene3D" id="3.40.50.150">
    <property type="entry name" value="Vaccinia Virus protein VP39"/>
    <property type="match status" value="1"/>
</dbReference>
<evidence type="ECO:0000259" key="5">
    <source>
        <dbReference type="Pfam" id="PF01555"/>
    </source>
</evidence>
<evidence type="ECO:0000256" key="1">
    <source>
        <dbReference type="ARBA" id="ARBA00006594"/>
    </source>
</evidence>